<feature type="transmembrane region" description="Helical" evidence="16">
    <location>
        <begin position="298"/>
        <end position="319"/>
    </location>
</feature>
<dbReference type="Pfam" id="PF00361">
    <property type="entry name" value="Proton_antipo_M"/>
    <property type="match status" value="1"/>
</dbReference>
<dbReference type="InterPro" id="IPR000260">
    <property type="entry name" value="NADH4_N"/>
</dbReference>
<evidence type="ECO:0000256" key="16">
    <source>
        <dbReference type="RuleBase" id="RU003297"/>
    </source>
</evidence>
<keyword evidence="5 16" id="KW-0813">Transport</keyword>
<organism evidence="19">
    <name type="scientific">Oasisia alvinae</name>
    <name type="common">Tubeworm</name>
    <dbReference type="NCBI Taxonomy" id="53619"/>
    <lineage>
        <taxon>Eukaryota</taxon>
        <taxon>Metazoa</taxon>
        <taxon>Spiralia</taxon>
        <taxon>Lophotrochozoa</taxon>
        <taxon>Annelida</taxon>
        <taxon>Polychaeta</taxon>
        <taxon>Sedentaria</taxon>
        <taxon>Canalipalpata</taxon>
        <taxon>Sabellida</taxon>
        <taxon>Siboglinidae</taxon>
        <taxon>Oasisia</taxon>
    </lineage>
</organism>
<dbReference type="GO" id="GO:0031966">
    <property type="term" value="C:mitochondrial membrane"/>
    <property type="evidence" value="ECO:0007669"/>
    <property type="project" value="UniProtKB-SubCell"/>
</dbReference>
<feature type="domain" description="NADH:quinone oxidoreductase/Mrp antiporter transmembrane" evidence="17">
    <location>
        <begin position="104"/>
        <end position="392"/>
    </location>
</feature>
<dbReference type="InterPro" id="IPR010227">
    <property type="entry name" value="NADH_Q_OxRdtase_chainM/4"/>
</dbReference>
<comment type="subcellular location">
    <subcellularLocation>
        <location evidence="1 16">Mitochondrion membrane</location>
        <topology evidence="1 16">Multi-pass membrane protein</topology>
    </subcellularLocation>
</comment>
<evidence type="ECO:0000313" key="19">
    <source>
        <dbReference type="EMBL" id="AIL54831.1"/>
    </source>
</evidence>
<dbReference type="Pfam" id="PF01059">
    <property type="entry name" value="Oxidored_q5_N"/>
    <property type="match status" value="1"/>
</dbReference>
<feature type="domain" description="NADH:ubiquinone oxidoreductase chain 4 N-terminal" evidence="18">
    <location>
        <begin position="1"/>
        <end position="101"/>
    </location>
</feature>
<dbReference type="GO" id="GO:0048039">
    <property type="term" value="F:ubiquinone binding"/>
    <property type="evidence" value="ECO:0007669"/>
    <property type="project" value="TreeGrafter"/>
</dbReference>
<dbReference type="GO" id="GO:0042773">
    <property type="term" value="P:ATP synthesis coupled electron transport"/>
    <property type="evidence" value="ECO:0007669"/>
    <property type="project" value="InterPro"/>
</dbReference>
<keyword evidence="14 16" id="KW-0472">Membrane</keyword>
<dbReference type="GO" id="GO:0008137">
    <property type="term" value="F:NADH dehydrogenase (ubiquinone) activity"/>
    <property type="evidence" value="ECO:0007669"/>
    <property type="project" value="UniProtKB-UniRule"/>
</dbReference>
<dbReference type="GO" id="GO:0015990">
    <property type="term" value="P:electron transport coupled proton transport"/>
    <property type="evidence" value="ECO:0007669"/>
    <property type="project" value="TreeGrafter"/>
</dbReference>
<comment type="catalytic activity">
    <reaction evidence="15 16">
        <text>a ubiquinone + NADH + 5 H(+)(in) = a ubiquinol + NAD(+) + 4 H(+)(out)</text>
        <dbReference type="Rhea" id="RHEA:29091"/>
        <dbReference type="Rhea" id="RHEA-COMP:9565"/>
        <dbReference type="Rhea" id="RHEA-COMP:9566"/>
        <dbReference type="ChEBI" id="CHEBI:15378"/>
        <dbReference type="ChEBI" id="CHEBI:16389"/>
        <dbReference type="ChEBI" id="CHEBI:17976"/>
        <dbReference type="ChEBI" id="CHEBI:57540"/>
        <dbReference type="ChEBI" id="CHEBI:57945"/>
        <dbReference type="EC" id="7.1.1.2"/>
    </reaction>
</comment>
<dbReference type="InterPro" id="IPR001750">
    <property type="entry name" value="ND/Mrp_TM"/>
</dbReference>
<dbReference type="PANTHER" id="PTHR43507">
    <property type="entry name" value="NADH-UBIQUINONE OXIDOREDUCTASE CHAIN 4"/>
    <property type="match status" value="1"/>
</dbReference>
<evidence type="ECO:0000256" key="12">
    <source>
        <dbReference type="ARBA" id="ARBA00023075"/>
    </source>
</evidence>
<evidence type="ECO:0000256" key="6">
    <source>
        <dbReference type="ARBA" id="ARBA00022660"/>
    </source>
</evidence>
<feature type="transmembrane region" description="Helical" evidence="16">
    <location>
        <begin position="56"/>
        <end position="75"/>
    </location>
</feature>
<reference evidence="19" key="1">
    <citation type="journal article" date="2015" name="Mol. Phylogenet. Evol.">
        <title>Mitogenomics reveals phylogeny and repeated motifs in control regions of the deep-sea family Siboglinidae (Annelida).</title>
        <authorList>
            <person name="Li Y."/>
            <person name="Kocot K.M."/>
            <person name="Schander C."/>
            <person name="Santos S.R."/>
            <person name="Thornhill D.J."/>
            <person name="Halanych K.M."/>
        </authorList>
    </citation>
    <scope>NUCLEOTIDE SEQUENCE</scope>
</reference>
<evidence type="ECO:0000256" key="9">
    <source>
        <dbReference type="ARBA" id="ARBA00022982"/>
    </source>
</evidence>
<comment type="function">
    <text evidence="16">Core subunit of the mitochondrial membrane respiratory chain NADH dehydrogenase (Complex I) which catalyzes electron transfer from NADH through the respiratory chain, using ubiquinone as an electron acceptor. Essential for the catalytic activity and assembly of complex I.</text>
</comment>
<dbReference type="AlphaFoldDB" id="A0A0E3DR64"/>
<evidence type="ECO:0000256" key="15">
    <source>
        <dbReference type="ARBA" id="ARBA00049551"/>
    </source>
</evidence>
<dbReference type="EC" id="7.1.1.2" evidence="3 16"/>
<dbReference type="InterPro" id="IPR003918">
    <property type="entry name" value="NADH_UbQ_OxRdtase"/>
</dbReference>
<keyword evidence="11 16" id="KW-0520">NAD</keyword>
<feature type="transmembrane region" description="Helical" evidence="16">
    <location>
        <begin position="109"/>
        <end position="129"/>
    </location>
</feature>
<dbReference type="EMBL" id="KJ789164">
    <property type="protein sequence ID" value="AIL54831.1"/>
    <property type="molecule type" value="Genomic_DNA"/>
</dbReference>
<keyword evidence="8" id="KW-1278">Translocase</keyword>
<dbReference type="NCBIfam" id="TIGR01972">
    <property type="entry name" value="NDH_I_M"/>
    <property type="match status" value="1"/>
</dbReference>
<evidence type="ECO:0000259" key="17">
    <source>
        <dbReference type="Pfam" id="PF00361"/>
    </source>
</evidence>
<keyword evidence="7 16" id="KW-0812">Transmembrane</keyword>
<dbReference type="GO" id="GO:0003954">
    <property type="term" value="F:NADH dehydrogenase activity"/>
    <property type="evidence" value="ECO:0007669"/>
    <property type="project" value="TreeGrafter"/>
</dbReference>
<protein>
    <recommendedName>
        <fullName evidence="4 16">NADH-ubiquinone oxidoreductase chain 4</fullName>
        <ecNumber evidence="3 16">7.1.1.2</ecNumber>
    </recommendedName>
</protein>
<feature type="transmembrane region" description="Helical" evidence="16">
    <location>
        <begin position="331"/>
        <end position="350"/>
    </location>
</feature>
<feature type="transmembrane region" description="Helical" evidence="16">
    <location>
        <begin position="212"/>
        <end position="233"/>
    </location>
</feature>
<dbReference type="PRINTS" id="PR01437">
    <property type="entry name" value="NUOXDRDTASE4"/>
</dbReference>
<feature type="transmembrane region" description="Helical" evidence="16">
    <location>
        <begin position="141"/>
        <end position="161"/>
    </location>
</feature>
<dbReference type="PANTHER" id="PTHR43507:SF20">
    <property type="entry name" value="NADH-UBIQUINONE OXIDOREDUCTASE CHAIN 4"/>
    <property type="match status" value="1"/>
</dbReference>
<accession>A0A0E3DR64</accession>
<comment type="similarity">
    <text evidence="2 16">Belongs to the complex I subunit 4 family.</text>
</comment>
<feature type="transmembrane region" description="Helical" evidence="16">
    <location>
        <begin position="12"/>
        <end position="36"/>
    </location>
</feature>
<keyword evidence="10 16" id="KW-1133">Transmembrane helix</keyword>
<evidence type="ECO:0000256" key="13">
    <source>
        <dbReference type="ARBA" id="ARBA00023128"/>
    </source>
</evidence>
<feature type="transmembrane region" description="Helical" evidence="16">
    <location>
        <begin position="245"/>
        <end position="265"/>
    </location>
</feature>
<feature type="transmembrane region" description="Helical" evidence="16">
    <location>
        <begin position="181"/>
        <end position="205"/>
    </location>
</feature>
<feature type="transmembrane region" description="Helical" evidence="16">
    <location>
        <begin position="274"/>
        <end position="292"/>
    </location>
</feature>
<evidence type="ECO:0000256" key="4">
    <source>
        <dbReference type="ARBA" id="ARBA00021006"/>
    </source>
</evidence>
<evidence type="ECO:0000256" key="3">
    <source>
        <dbReference type="ARBA" id="ARBA00012944"/>
    </source>
</evidence>
<evidence type="ECO:0000256" key="7">
    <source>
        <dbReference type="ARBA" id="ARBA00022692"/>
    </source>
</evidence>
<keyword evidence="12 16" id="KW-0830">Ubiquinone</keyword>
<evidence type="ECO:0000256" key="1">
    <source>
        <dbReference type="ARBA" id="ARBA00004225"/>
    </source>
</evidence>
<evidence type="ECO:0000256" key="8">
    <source>
        <dbReference type="ARBA" id="ARBA00022967"/>
    </source>
</evidence>
<evidence type="ECO:0000256" key="10">
    <source>
        <dbReference type="ARBA" id="ARBA00022989"/>
    </source>
</evidence>
<evidence type="ECO:0000256" key="11">
    <source>
        <dbReference type="ARBA" id="ARBA00023027"/>
    </source>
</evidence>
<gene>
    <name evidence="19" type="primary">nad4</name>
</gene>
<evidence type="ECO:0000256" key="2">
    <source>
        <dbReference type="ARBA" id="ARBA00009025"/>
    </source>
</evidence>
<keyword evidence="13 16" id="KW-0496">Mitochondrion</keyword>
<geneLocation type="mitochondrion" evidence="19"/>
<evidence type="ECO:0000256" key="5">
    <source>
        <dbReference type="ARBA" id="ARBA00022448"/>
    </source>
</evidence>
<feature type="transmembrane region" description="Helical" evidence="16">
    <location>
        <begin position="380"/>
        <end position="402"/>
    </location>
</feature>
<proteinExistence type="inferred from homology"/>
<evidence type="ECO:0000259" key="18">
    <source>
        <dbReference type="Pfam" id="PF01059"/>
    </source>
</evidence>
<feature type="transmembrane region" description="Helical" evidence="16">
    <location>
        <begin position="87"/>
        <end position="103"/>
    </location>
</feature>
<evidence type="ECO:0000256" key="14">
    <source>
        <dbReference type="ARBA" id="ARBA00023136"/>
    </source>
</evidence>
<keyword evidence="6 16" id="KW-0679">Respiratory chain</keyword>
<sequence length="447" mass="49901">MLMLVIPLLSLPLLPNAWFISSSFIFILFPVALIYLTNPYPWTLTLSSLCSMDLMSSSLIMLTLWISSLMILASYKIKHSNKLPQNFIAMSMLLSIFLILTFSSSNLILFYIFFESSLIPILILILTWGYQPERLQASMYLMMYTLTASLPMLVMIFLIYSKNNHLSFLLQSWSTPLPNLINSWWVILILAFLVKMPMFSLHLWLPKAHVEAPVAGSMILAGVLLKLGTYGLMRMSLIFTQTNKQFSSFITPLALWGAVITSLVCMRQTDLKSLIAYSSIGHMGILLAGILSSTQWGWQGAMSMMIAHGLSSSALFLLANSTYEITHTRSIFLTKGIIILFPTLTLWWFIATAANMAAPPSINLLSEILLITATLSQTMILAISLMALSFLTAAYSLFLFAATQHGATAPSSIYLPPLNSSFFLNSSLHLIPIFLLISKPEIICNWL</sequence>
<name>A0A0E3DR64_OASAL</name>
<keyword evidence="9 16" id="KW-0249">Electron transport</keyword>